<dbReference type="InterPro" id="IPR001932">
    <property type="entry name" value="PPM-type_phosphatase-like_dom"/>
</dbReference>
<dbReference type="SMART" id="SM00331">
    <property type="entry name" value="PP2C_SIG"/>
    <property type="match status" value="1"/>
</dbReference>
<dbReference type="Pfam" id="PF13672">
    <property type="entry name" value="PP2C_2"/>
    <property type="match status" value="1"/>
</dbReference>
<feature type="compositionally biased region" description="Pro residues" evidence="1">
    <location>
        <begin position="172"/>
        <end position="187"/>
    </location>
</feature>
<feature type="domain" description="PPM-type phosphatase" evidence="2">
    <location>
        <begin position="268"/>
        <end position="521"/>
    </location>
</feature>
<dbReference type="Pfam" id="PF13248">
    <property type="entry name" value="Zn_ribbon_3"/>
    <property type="match status" value="1"/>
</dbReference>
<dbReference type="PROSITE" id="PS51746">
    <property type="entry name" value="PPM_2"/>
    <property type="match status" value="1"/>
</dbReference>
<dbReference type="SMART" id="SM00332">
    <property type="entry name" value="PP2Cc"/>
    <property type="match status" value="1"/>
</dbReference>
<evidence type="ECO:0000313" key="3">
    <source>
        <dbReference type="EMBL" id="MDI5973695.1"/>
    </source>
</evidence>
<dbReference type="InterPro" id="IPR059113">
    <property type="entry name" value="Znf_ribbon"/>
</dbReference>
<dbReference type="Gene3D" id="2.160.20.80">
    <property type="entry name" value="E3 ubiquitin-protein ligase SopA"/>
    <property type="match status" value="1"/>
</dbReference>
<dbReference type="EMBL" id="JABXJJ020000050">
    <property type="protein sequence ID" value="MDI5973695.1"/>
    <property type="molecule type" value="Genomic_DNA"/>
</dbReference>
<dbReference type="InterPro" id="IPR036457">
    <property type="entry name" value="PPM-type-like_dom_sf"/>
</dbReference>
<feature type="region of interest" description="Disordered" evidence="1">
    <location>
        <begin position="50"/>
        <end position="73"/>
    </location>
</feature>
<name>A0AA90KIU4_9ACTN</name>
<organism evidence="3">
    <name type="scientific">Streptantibioticus silvisoli</name>
    <dbReference type="NCBI Taxonomy" id="2705255"/>
    <lineage>
        <taxon>Bacteria</taxon>
        <taxon>Bacillati</taxon>
        <taxon>Actinomycetota</taxon>
        <taxon>Actinomycetes</taxon>
        <taxon>Kitasatosporales</taxon>
        <taxon>Streptomycetaceae</taxon>
        <taxon>Streptantibioticus</taxon>
    </lineage>
</organism>
<comment type="caution">
    <text evidence="3">The sequence shown here is derived from an EMBL/GenBank/DDBJ whole genome shotgun (WGS) entry which is preliminary data.</text>
</comment>
<dbReference type="Gene3D" id="3.60.40.10">
    <property type="entry name" value="PPM-type phosphatase domain"/>
    <property type="match status" value="1"/>
</dbReference>
<accession>A0AA90KIU4</accession>
<protein>
    <submittedName>
        <fullName evidence="3">Protein phosphatase 2C domain-containing protein</fullName>
    </submittedName>
</protein>
<sequence>MPQLTVCPSCAEHLEPEDKFCGNCGAPLADADPPLLGAEHLTGADADAEHLAGADPDAGHLTGAGTDAGHLTGADADAEHLTGADADAGHLTGAEADAEHLAGADPDAGHLTGADADAEHLTGADADAGHLTGADADAEHLTGADAAGAGRDGESGFGVIGDAPTGSYSLAPPAPGHPPQAAPAPQAAPIPVTVPVSSSTAERSVVPPAPPRAGAVDPRQGMLAQPEPEPAGDCVSCEAGTVGDDGFCTRCGHRAPRERDHVERQLPTVAAVSDKGLRHHRNEDAFALAEAERPDGGRAIIAVVCDGVSSATRPDEASAAASQAGGAQLANDLADGAEPRQAMHEALLTAAAAVSALAPPEAAGDPHFNAPACTCVSAVLIGDLLTVGWIGDSRAYWIPAGGTQEPARLTEDDSWAARMVEAGLMSEADAYADPRAHAITGWLGADAEELDPHTASFHLDTPGVVLVCTDGLWNYAESAAELAAVLPSGARTDPLGCARSLVQVALDGGGHDNVTVAVLPFPAVDGGAEGAGERRA</sequence>
<dbReference type="AlphaFoldDB" id="A0AA90KIU4"/>
<proteinExistence type="predicted"/>
<dbReference type="SUPFAM" id="SSF141571">
    <property type="entry name" value="Pentapeptide repeat-like"/>
    <property type="match status" value="1"/>
</dbReference>
<dbReference type="RefSeq" id="WP_271315499.1">
    <property type="nucleotide sequence ID" value="NZ_JABXJJ020000050.1"/>
</dbReference>
<dbReference type="CDD" id="cd00143">
    <property type="entry name" value="PP2Cc"/>
    <property type="match status" value="1"/>
</dbReference>
<evidence type="ECO:0000256" key="1">
    <source>
        <dbReference type="SAM" id="MobiDB-lite"/>
    </source>
</evidence>
<evidence type="ECO:0000259" key="2">
    <source>
        <dbReference type="PROSITE" id="PS51746"/>
    </source>
</evidence>
<feature type="region of interest" description="Disordered" evidence="1">
    <location>
        <begin position="199"/>
        <end position="227"/>
    </location>
</feature>
<dbReference type="SUPFAM" id="SSF81606">
    <property type="entry name" value="PP2C-like"/>
    <property type="match status" value="1"/>
</dbReference>
<reference evidence="3" key="1">
    <citation type="submission" date="2023-05" db="EMBL/GenBank/DDBJ databases">
        <title>Streptantibioticus silvisoli sp. nov., acidotolerant actinomycetes 1 from pine litter.</title>
        <authorList>
            <person name="Swiecimska M."/>
            <person name="Golinska P."/>
            <person name="Sangal V."/>
            <person name="Wachnowicz B."/>
            <person name="Goodfellow M."/>
        </authorList>
    </citation>
    <scope>NUCLEOTIDE SEQUENCE</scope>
    <source>
        <strain evidence="3">SL13</strain>
    </source>
</reference>
<feature type="region of interest" description="Disordered" evidence="1">
    <location>
        <begin position="145"/>
        <end position="187"/>
    </location>
</feature>
<gene>
    <name evidence="3" type="ORF">POF50_030880</name>
</gene>